<evidence type="ECO:0000313" key="4">
    <source>
        <dbReference type="Proteomes" id="UP001245285"/>
    </source>
</evidence>
<sequence length="172" mass="19291">MKKIALFRYLLLVMCVTLISCGGSRSRTSDSDLKAYEKLQELVNSRGFEIENQWAIPLRGGRINLIGNPNFIRFKGDSADVFLPYFGVRQSGGGYGEGGGIEYKGPTEDLEIIENRENKNIRIKFDGKMGTESLSFYINLHPNGNAETSVNSNQRDAISYRGDLEPLKEENE</sequence>
<organism evidence="3 4">
    <name type="scientific">Autumnicola lenta</name>
    <dbReference type="NCBI Taxonomy" id="3075593"/>
    <lineage>
        <taxon>Bacteria</taxon>
        <taxon>Pseudomonadati</taxon>
        <taxon>Bacteroidota</taxon>
        <taxon>Flavobacteriia</taxon>
        <taxon>Flavobacteriales</taxon>
        <taxon>Flavobacteriaceae</taxon>
        <taxon>Autumnicola</taxon>
    </lineage>
</organism>
<dbReference type="InterPro" id="IPR025347">
    <property type="entry name" value="DUF4251"/>
</dbReference>
<evidence type="ECO:0000256" key="2">
    <source>
        <dbReference type="SAM" id="SignalP"/>
    </source>
</evidence>
<protein>
    <submittedName>
        <fullName evidence="3">DUF4251 domain-containing protein</fullName>
    </submittedName>
</protein>
<feature type="chain" id="PRO_5046314989" evidence="2">
    <location>
        <begin position="23"/>
        <end position="172"/>
    </location>
</feature>
<dbReference type="PROSITE" id="PS51257">
    <property type="entry name" value="PROKAR_LIPOPROTEIN"/>
    <property type="match status" value="1"/>
</dbReference>
<reference evidence="3 4" key="1">
    <citation type="submission" date="2023-09" db="EMBL/GenBank/DDBJ databases">
        <authorList>
            <person name="Rey-Velasco X."/>
        </authorList>
    </citation>
    <scope>NUCLEOTIDE SEQUENCE [LARGE SCALE GENOMIC DNA]</scope>
    <source>
        <strain evidence="3 4">F260</strain>
    </source>
</reference>
<dbReference type="EMBL" id="JAVRHO010000019">
    <property type="protein sequence ID" value="MDT0647629.1"/>
    <property type="molecule type" value="Genomic_DNA"/>
</dbReference>
<evidence type="ECO:0000256" key="1">
    <source>
        <dbReference type="SAM" id="MobiDB-lite"/>
    </source>
</evidence>
<proteinExistence type="predicted"/>
<comment type="caution">
    <text evidence="3">The sequence shown here is derived from an EMBL/GenBank/DDBJ whole genome shotgun (WGS) entry which is preliminary data.</text>
</comment>
<dbReference type="Proteomes" id="UP001245285">
    <property type="component" value="Unassembled WGS sequence"/>
</dbReference>
<keyword evidence="4" id="KW-1185">Reference proteome</keyword>
<dbReference type="RefSeq" id="WP_311495731.1">
    <property type="nucleotide sequence ID" value="NZ_JAVRHO010000019.1"/>
</dbReference>
<feature type="compositionally biased region" description="Basic and acidic residues" evidence="1">
    <location>
        <begin position="162"/>
        <end position="172"/>
    </location>
</feature>
<evidence type="ECO:0000313" key="3">
    <source>
        <dbReference type="EMBL" id="MDT0647629.1"/>
    </source>
</evidence>
<accession>A0ABU3CMP8</accession>
<keyword evidence="2" id="KW-0732">Signal</keyword>
<name>A0ABU3CMP8_9FLAO</name>
<feature type="compositionally biased region" description="Polar residues" evidence="1">
    <location>
        <begin position="145"/>
        <end position="156"/>
    </location>
</feature>
<feature type="region of interest" description="Disordered" evidence="1">
    <location>
        <begin position="145"/>
        <end position="172"/>
    </location>
</feature>
<dbReference type="Pfam" id="PF14059">
    <property type="entry name" value="DUF4251"/>
    <property type="match status" value="1"/>
</dbReference>
<dbReference type="Gene3D" id="2.40.128.410">
    <property type="match status" value="1"/>
</dbReference>
<gene>
    <name evidence="3" type="ORF">RM545_13090</name>
</gene>
<feature type="signal peptide" evidence="2">
    <location>
        <begin position="1"/>
        <end position="22"/>
    </location>
</feature>